<evidence type="ECO:0000313" key="2">
    <source>
        <dbReference type="Proteomes" id="UP001189429"/>
    </source>
</evidence>
<feature type="non-terminal residue" evidence="1">
    <location>
        <position position="185"/>
    </location>
</feature>
<evidence type="ECO:0000313" key="1">
    <source>
        <dbReference type="EMBL" id="CAK0888198.1"/>
    </source>
</evidence>
<accession>A0ABN9WQ60</accession>
<comment type="caution">
    <text evidence="1">The sequence shown here is derived from an EMBL/GenBank/DDBJ whole genome shotgun (WGS) entry which is preliminary data.</text>
</comment>
<reference evidence="1" key="1">
    <citation type="submission" date="2023-10" db="EMBL/GenBank/DDBJ databases">
        <authorList>
            <person name="Chen Y."/>
            <person name="Shah S."/>
            <person name="Dougan E. K."/>
            <person name="Thang M."/>
            <person name="Chan C."/>
        </authorList>
    </citation>
    <scope>NUCLEOTIDE SEQUENCE [LARGE SCALE GENOMIC DNA]</scope>
</reference>
<evidence type="ECO:0008006" key="3">
    <source>
        <dbReference type="Google" id="ProtNLM"/>
    </source>
</evidence>
<gene>
    <name evidence="1" type="ORF">PCOR1329_LOCUS69028</name>
</gene>
<proteinExistence type="predicted"/>
<feature type="non-terminal residue" evidence="1">
    <location>
        <position position="1"/>
    </location>
</feature>
<organism evidence="1 2">
    <name type="scientific">Prorocentrum cordatum</name>
    <dbReference type="NCBI Taxonomy" id="2364126"/>
    <lineage>
        <taxon>Eukaryota</taxon>
        <taxon>Sar</taxon>
        <taxon>Alveolata</taxon>
        <taxon>Dinophyceae</taxon>
        <taxon>Prorocentrales</taxon>
        <taxon>Prorocentraceae</taxon>
        <taxon>Prorocentrum</taxon>
    </lineage>
</organism>
<keyword evidence="2" id="KW-1185">Reference proteome</keyword>
<dbReference type="Proteomes" id="UP001189429">
    <property type="component" value="Unassembled WGS sequence"/>
</dbReference>
<protein>
    <recommendedName>
        <fullName evidence="3">Subtilisin</fullName>
    </recommendedName>
</protein>
<name>A0ABN9WQ60_9DINO</name>
<dbReference type="EMBL" id="CAUYUJ010019040">
    <property type="protein sequence ID" value="CAK0888198.1"/>
    <property type="molecule type" value="Genomic_DNA"/>
</dbReference>
<sequence>HDQVVDWLKARGLTNPTATYVLFDEATKYEGWDHIDVTVEAKGGGGTLVPAQIPRTGQKAPQKAGLPKGVKDDVEIPISTDKPVAVRITVARDYVPDWLYPEAEENPIALSALIMSASLIKYIIKTKGAMAYETGATAILIVQASHIEDIMKYPFPDGVFLNRQGTSLVPSWHRLRGDEQATDYF</sequence>